<dbReference type="InterPro" id="IPR049326">
    <property type="entry name" value="Rhodopsin_dom_fungi"/>
</dbReference>
<dbReference type="InterPro" id="IPR052337">
    <property type="entry name" value="SAT4-like"/>
</dbReference>
<sequence length="345" mass="38576">MGSYSKRLYQLKNHRQISLVVVPTVFTALALVFTGLRIYARRLKRAKVLADDYLCIAACILALVSLGNNTSMVLAAGGGNSVKDLKDPNDLILWSTLIVFSFIIWISSMLVLQFAILFLYQRLFWVVDWFRRSCYVLMALVVAWSIATLVGELTICAPTRKLWNPKSPGKCGDTHKLCLSTGMLHASFDLAILSIPMPLVWKLKISVGNKVFLTFLLLCGIFTTISAVLRVSCLFNLSGFDTADMPKHMWLPLIYHCMEIPVAIICCCIPTLAPVIEKVKLSPFGVYFRNLFSRGLSKESNAAENRNRDLARFGRDHKSETALNGCGHVDEVTLEIYDIGVKQTK</sequence>
<feature type="transmembrane region" description="Helical" evidence="6">
    <location>
        <begin position="213"/>
        <end position="237"/>
    </location>
</feature>
<proteinExistence type="inferred from homology"/>
<dbReference type="OrthoDB" id="10017208at2759"/>
<dbReference type="PANTHER" id="PTHR33048:SF47">
    <property type="entry name" value="INTEGRAL MEMBRANE PROTEIN-RELATED"/>
    <property type="match status" value="1"/>
</dbReference>
<dbReference type="GO" id="GO:0016020">
    <property type="term" value="C:membrane"/>
    <property type="evidence" value="ECO:0007669"/>
    <property type="project" value="UniProtKB-SubCell"/>
</dbReference>
<evidence type="ECO:0000256" key="1">
    <source>
        <dbReference type="ARBA" id="ARBA00004141"/>
    </source>
</evidence>
<evidence type="ECO:0000256" key="6">
    <source>
        <dbReference type="SAM" id="Phobius"/>
    </source>
</evidence>
<evidence type="ECO:0000313" key="9">
    <source>
        <dbReference type="Proteomes" id="UP000800094"/>
    </source>
</evidence>
<evidence type="ECO:0000256" key="3">
    <source>
        <dbReference type="ARBA" id="ARBA00022989"/>
    </source>
</evidence>
<feature type="transmembrane region" description="Helical" evidence="6">
    <location>
        <begin position="20"/>
        <end position="40"/>
    </location>
</feature>
<gene>
    <name evidence="8" type="ORF">BU26DRAFT_567195</name>
</gene>
<dbReference type="GeneID" id="54586961"/>
<dbReference type="AlphaFoldDB" id="A0A6A6IBC8"/>
<dbReference type="EMBL" id="ML987198">
    <property type="protein sequence ID" value="KAF2246850.1"/>
    <property type="molecule type" value="Genomic_DNA"/>
</dbReference>
<comment type="subcellular location">
    <subcellularLocation>
        <location evidence="1">Membrane</location>
        <topology evidence="1">Multi-pass membrane protein</topology>
    </subcellularLocation>
</comment>
<keyword evidence="2 6" id="KW-0812">Transmembrane</keyword>
<dbReference type="RefSeq" id="XP_033681854.1">
    <property type="nucleotide sequence ID" value="XM_033833631.1"/>
</dbReference>
<reference evidence="8" key="1">
    <citation type="journal article" date="2020" name="Stud. Mycol.">
        <title>101 Dothideomycetes genomes: a test case for predicting lifestyles and emergence of pathogens.</title>
        <authorList>
            <person name="Haridas S."/>
            <person name="Albert R."/>
            <person name="Binder M."/>
            <person name="Bloem J."/>
            <person name="Labutti K."/>
            <person name="Salamov A."/>
            <person name="Andreopoulos B."/>
            <person name="Baker S."/>
            <person name="Barry K."/>
            <person name="Bills G."/>
            <person name="Bluhm B."/>
            <person name="Cannon C."/>
            <person name="Castanera R."/>
            <person name="Culley D."/>
            <person name="Daum C."/>
            <person name="Ezra D."/>
            <person name="Gonzalez J."/>
            <person name="Henrissat B."/>
            <person name="Kuo A."/>
            <person name="Liang C."/>
            <person name="Lipzen A."/>
            <person name="Lutzoni F."/>
            <person name="Magnuson J."/>
            <person name="Mondo S."/>
            <person name="Nolan M."/>
            <person name="Ohm R."/>
            <person name="Pangilinan J."/>
            <person name="Park H.-J."/>
            <person name="Ramirez L."/>
            <person name="Alfaro M."/>
            <person name="Sun H."/>
            <person name="Tritt A."/>
            <person name="Yoshinaga Y."/>
            <person name="Zwiers L.-H."/>
            <person name="Turgeon B."/>
            <person name="Goodwin S."/>
            <person name="Spatafora J."/>
            <person name="Crous P."/>
            <person name="Grigoriev I."/>
        </authorList>
    </citation>
    <scope>NUCLEOTIDE SEQUENCE</scope>
    <source>
        <strain evidence="8">CBS 122368</strain>
    </source>
</reference>
<keyword evidence="9" id="KW-1185">Reference proteome</keyword>
<feature type="domain" description="Rhodopsin" evidence="7">
    <location>
        <begin position="36"/>
        <end position="277"/>
    </location>
</feature>
<evidence type="ECO:0000313" key="8">
    <source>
        <dbReference type="EMBL" id="KAF2246850.1"/>
    </source>
</evidence>
<feature type="transmembrane region" description="Helical" evidence="6">
    <location>
        <begin position="132"/>
        <end position="155"/>
    </location>
</feature>
<evidence type="ECO:0000256" key="5">
    <source>
        <dbReference type="ARBA" id="ARBA00038359"/>
    </source>
</evidence>
<feature type="transmembrane region" description="Helical" evidence="6">
    <location>
        <begin position="91"/>
        <end position="120"/>
    </location>
</feature>
<dbReference type="Proteomes" id="UP000800094">
    <property type="component" value="Unassembled WGS sequence"/>
</dbReference>
<comment type="similarity">
    <text evidence="5">Belongs to the SAT4 family.</text>
</comment>
<evidence type="ECO:0000256" key="2">
    <source>
        <dbReference type="ARBA" id="ARBA00022692"/>
    </source>
</evidence>
<evidence type="ECO:0000259" key="7">
    <source>
        <dbReference type="Pfam" id="PF20684"/>
    </source>
</evidence>
<keyword evidence="4 6" id="KW-0472">Membrane</keyword>
<dbReference type="Pfam" id="PF20684">
    <property type="entry name" value="Fung_rhodopsin"/>
    <property type="match status" value="1"/>
</dbReference>
<name>A0A6A6IBC8_9PLEO</name>
<organism evidence="8 9">
    <name type="scientific">Trematosphaeria pertusa</name>
    <dbReference type="NCBI Taxonomy" id="390896"/>
    <lineage>
        <taxon>Eukaryota</taxon>
        <taxon>Fungi</taxon>
        <taxon>Dikarya</taxon>
        <taxon>Ascomycota</taxon>
        <taxon>Pezizomycotina</taxon>
        <taxon>Dothideomycetes</taxon>
        <taxon>Pleosporomycetidae</taxon>
        <taxon>Pleosporales</taxon>
        <taxon>Massarineae</taxon>
        <taxon>Trematosphaeriaceae</taxon>
        <taxon>Trematosphaeria</taxon>
    </lineage>
</organism>
<protein>
    <recommendedName>
        <fullName evidence="7">Rhodopsin domain-containing protein</fullName>
    </recommendedName>
</protein>
<dbReference type="PANTHER" id="PTHR33048">
    <property type="entry name" value="PTH11-LIKE INTEGRAL MEMBRANE PROTEIN (AFU_ORTHOLOGUE AFUA_5G11245)"/>
    <property type="match status" value="1"/>
</dbReference>
<feature type="transmembrane region" description="Helical" evidence="6">
    <location>
        <begin position="249"/>
        <end position="273"/>
    </location>
</feature>
<feature type="transmembrane region" description="Helical" evidence="6">
    <location>
        <begin position="52"/>
        <end position="71"/>
    </location>
</feature>
<keyword evidence="3 6" id="KW-1133">Transmembrane helix</keyword>
<evidence type="ECO:0000256" key="4">
    <source>
        <dbReference type="ARBA" id="ARBA00023136"/>
    </source>
</evidence>
<accession>A0A6A6IBC8</accession>